<name>A0ABU4HJN1_9ACTN</name>
<dbReference type="EMBL" id="JAWSTH010000001">
    <property type="protein sequence ID" value="MDW5592889.1"/>
    <property type="molecule type" value="Genomic_DNA"/>
</dbReference>
<comment type="caution">
    <text evidence="2">The sequence shown here is derived from an EMBL/GenBank/DDBJ whole genome shotgun (WGS) entry which is preliminary data.</text>
</comment>
<evidence type="ECO:0000313" key="3">
    <source>
        <dbReference type="Proteomes" id="UP001284601"/>
    </source>
</evidence>
<gene>
    <name evidence="2" type="ORF">R7226_00970</name>
</gene>
<evidence type="ECO:0008006" key="4">
    <source>
        <dbReference type="Google" id="ProtNLM"/>
    </source>
</evidence>
<dbReference type="Proteomes" id="UP001284601">
    <property type="component" value="Unassembled WGS sequence"/>
</dbReference>
<keyword evidence="1" id="KW-0732">Signal</keyword>
<evidence type="ECO:0000313" key="2">
    <source>
        <dbReference type="EMBL" id="MDW5592889.1"/>
    </source>
</evidence>
<feature type="signal peptide" evidence="1">
    <location>
        <begin position="1"/>
        <end position="34"/>
    </location>
</feature>
<organism evidence="2 3">
    <name type="scientific">Conexibacter stalactiti</name>
    <dbReference type="NCBI Taxonomy" id="1940611"/>
    <lineage>
        <taxon>Bacteria</taxon>
        <taxon>Bacillati</taxon>
        <taxon>Actinomycetota</taxon>
        <taxon>Thermoleophilia</taxon>
        <taxon>Solirubrobacterales</taxon>
        <taxon>Conexibacteraceae</taxon>
        <taxon>Conexibacter</taxon>
    </lineage>
</organism>
<evidence type="ECO:0000256" key="1">
    <source>
        <dbReference type="SAM" id="SignalP"/>
    </source>
</evidence>
<reference evidence="3" key="1">
    <citation type="submission" date="2023-07" db="EMBL/GenBank/DDBJ databases">
        <title>Conexibacter stalactiti sp. nov., isolated from stalactites in a lava cave and emended description of the genus Conexibacter.</title>
        <authorList>
            <person name="Lee S.D."/>
        </authorList>
    </citation>
    <scope>NUCLEOTIDE SEQUENCE [LARGE SCALE GENOMIC DNA]</scope>
    <source>
        <strain evidence="3">KCTC 39840</strain>
    </source>
</reference>
<sequence>MSYRLITRARPWRGVVALVAACATLLTCVASSHAASTAFCPAGGGTMTLAFGVGCTNTDHTLLIRVKYYQPNAMYHCAVGKNGPQQDGSSGNAFAAWCGYGATGSGEVISPAPAGGTWGYARGKNEDTMGLTWSLFSGIKDH</sequence>
<dbReference type="RefSeq" id="WP_318595146.1">
    <property type="nucleotide sequence ID" value="NZ_JAWSTH010000001.1"/>
</dbReference>
<accession>A0ABU4HJN1</accession>
<keyword evidence="3" id="KW-1185">Reference proteome</keyword>
<feature type="chain" id="PRO_5047415799" description="Secreted protein" evidence="1">
    <location>
        <begin position="35"/>
        <end position="142"/>
    </location>
</feature>
<proteinExistence type="predicted"/>
<protein>
    <recommendedName>
        <fullName evidence="4">Secreted protein</fullName>
    </recommendedName>
</protein>